<feature type="compositionally biased region" description="Basic residues" evidence="7">
    <location>
        <begin position="165"/>
        <end position="175"/>
    </location>
</feature>
<dbReference type="GO" id="GO:0045296">
    <property type="term" value="F:cadherin binding"/>
    <property type="evidence" value="ECO:0007669"/>
    <property type="project" value="InterPro"/>
</dbReference>
<dbReference type="GO" id="GO:0005737">
    <property type="term" value="C:cytoplasm"/>
    <property type="evidence" value="ECO:0007669"/>
    <property type="project" value="UniProtKB-SubCell"/>
</dbReference>
<dbReference type="Pfam" id="PF01044">
    <property type="entry name" value="Vinculin"/>
    <property type="match status" value="1"/>
</dbReference>
<dbReference type="GO" id="GO:0051015">
    <property type="term" value="F:actin filament binding"/>
    <property type="evidence" value="ECO:0007669"/>
    <property type="project" value="InterPro"/>
</dbReference>
<reference evidence="8" key="1">
    <citation type="submission" date="2022-07" db="EMBL/GenBank/DDBJ databases">
        <title>Chromosome-level genome of Muraenolepis orangiensis.</title>
        <authorList>
            <person name="Kim J."/>
        </authorList>
    </citation>
    <scope>NUCLEOTIDE SEQUENCE</scope>
    <source>
        <strain evidence="8">KU_S4_2022</strain>
        <tissue evidence="8">Muscle</tissue>
    </source>
</reference>
<dbReference type="GO" id="GO:0005912">
    <property type="term" value="C:adherens junction"/>
    <property type="evidence" value="ECO:0007669"/>
    <property type="project" value="TreeGrafter"/>
</dbReference>
<comment type="similarity">
    <text evidence="3">Belongs to the vinculin/alpha-catenin family.</text>
</comment>
<evidence type="ECO:0000256" key="2">
    <source>
        <dbReference type="ARBA" id="ARBA00004496"/>
    </source>
</evidence>
<evidence type="ECO:0000256" key="1">
    <source>
        <dbReference type="ARBA" id="ARBA00004282"/>
    </source>
</evidence>
<dbReference type="InterPro" id="IPR036723">
    <property type="entry name" value="Alpha-catenin/vinculin-like_sf"/>
</dbReference>
<protein>
    <recommendedName>
        <fullName evidence="10">Catenin alpha 1</fullName>
    </recommendedName>
</protein>
<dbReference type="GO" id="GO:0008013">
    <property type="term" value="F:beta-catenin binding"/>
    <property type="evidence" value="ECO:0007669"/>
    <property type="project" value="TreeGrafter"/>
</dbReference>
<dbReference type="GO" id="GO:0016342">
    <property type="term" value="C:catenin complex"/>
    <property type="evidence" value="ECO:0007669"/>
    <property type="project" value="TreeGrafter"/>
</dbReference>
<evidence type="ECO:0000256" key="7">
    <source>
        <dbReference type="SAM" id="MobiDB-lite"/>
    </source>
</evidence>
<feature type="non-terminal residue" evidence="8">
    <location>
        <position position="1"/>
    </location>
</feature>
<dbReference type="InterPro" id="IPR001033">
    <property type="entry name" value="Alpha_catenin"/>
</dbReference>
<evidence type="ECO:0000256" key="4">
    <source>
        <dbReference type="ARBA" id="ARBA00022490"/>
    </source>
</evidence>
<name>A0A9Q0DF25_9TELE</name>
<keyword evidence="6" id="KW-0965">Cell junction</keyword>
<evidence type="ECO:0000256" key="5">
    <source>
        <dbReference type="ARBA" id="ARBA00022889"/>
    </source>
</evidence>
<gene>
    <name evidence="8" type="ORF">NHX12_011027</name>
</gene>
<dbReference type="PANTHER" id="PTHR18914:SF24">
    <property type="entry name" value="CATENIN ALPHA-1"/>
    <property type="match status" value="1"/>
</dbReference>
<dbReference type="OrthoDB" id="6376697at2759"/>
<keyword evidence="9" id="KW-1185">Reference proteome</keyword>
<feature type="compositionally biased region" description="Basic and acidic residues" evidence="7">
    <location>
        <begin position="146"/>
        <end position="162"/>
    </location>
</feature>
<dbReference type="PRINTS" id="PR00805">
    <property type="entry name" value="ALPHACATENIN"/>
</dbReference>
<keyword evidence="5" id="KW-0130">Cell adhesion</keyword>
<feature type="region of interest" description="Disordered" evidence="7">
    <location>
        <begin position="146"/>
        <end position="178"/>
    </location>
</feature>
<comment type="subcellular location">
    <subcellularLocation>
        <location evidence="1">Cell junction</location>
    </subcellularLocation>
    <subcellularLocation>
        <location evidence="2">Cytoplasm</location>
    </subcellularLocation>
</comment>
<keyword evidence="4" id="KW-0963">Cytoplasm</keyword>
<evidence type="ECO:0008006" key="10">
    <source>
        <dbReference type="Google" id="ProtNLM"/>
    </source>
</evidence>
<evidence type="ECO:0000256" key="6">
    <source>
        <dbReference type="ARBA" id="ARBA00022949"/>
    </source>
</evidence>
<comment type="caution">
    <text evidence="8">The sequence shown here is derived from an EMBL/GenBank/DDBJ whole genome shotgun (WGS) entry which is preliminary data.</text>
</comment>
<proteinExistence type="inferred from homology"/>
<evidence type="ECO:0000313" key="9">
    <source>
        <dbReference type="Proteomes" id="UP001148018"/>
    </source>
</evidence>
<dbReference type="SUPFAM" id="SSF47220">
    <property type="entry name" value="alpha-catenin/vinculin-like"/>
    <property type="match status" value="1"/>
</dbReference>
<sequence>GGPCHDKWCSCPSAPCYRRIHMSGSVESSLAEFPGSAEQSQQLSRARAQCPDSTCKQDLLAYLQRIALYCHQLNICSKVKAEVQNLGGELVVSGVDSAMSLIQAAKNLMNTVVSTVKASYVASTKYQKSQAMQSLNMPAISWKMKAPEKKPLVKREKQDDGQTNKVKRSSQKKHINPVQALSEFKAMDSI</sequence>
<accession>A0A9Q0DF25</accession>
<dbReference type="AlphaFoldDB" id="A0A9Q0DF25"/>
<organism evidence="8 9">
    <name type="scientific">Muraenolepis orangiensis</name>
    <name type="common">Patagonian moray cod</name>
    <dbReference type="NCBI Taxonomy" id="630683"/>
    <lineage>
        <taxon>Eukaryota</taxon>
        <taxon>Metazoa</taxon>
        <taxon>Chordata</taxon>
        <taxon>Craniata</taxon>
        <taxon>Vertebrata</taxon>
        <taxon>Euteleostomi</taxon>
        <taxon>Actinopterygii</taxon>
        <taxon>Neopterygii</taxon>
        <taxon>Teleostei</taxon>
        <taxon>Neoteleostei</taxon>
        <taxon>Acanthomorphata</taxon>
        <taxon>Zeiogadaria</taxon>
        <taxon>Gadariae</taxon>
        <taxon>Gadiformes</taxon>
        <taxon>Muraenolepidoidei</taxon>
        <taxon>Muraenolepididae</taxon>
        <taxon>Muraenolepis</taxon>
    </lineage>
</organism>
<evidence type="ECO:0000256" key="3">
    <source>
        <dbReference type="ARBA" id="ARBA00008376"/>
    </source>
</evidence>
<dbReference type="PANTHER" id="PTHR18914">
    <property type="entry name" value="ALPHA CATENIN"/>
    <property type="match status" value="1"/>
</dbReference>
<dbReference type="EMBL" id="JANIIK010000116">
    <property type="protein sequence ID" value="KAJ3587430.1"/>
    <property type="molecule type" value="Genomic_DNA"/>
</dbReference>
<evidence type="ECO:0000313" key="8">
    <source>
        <dbReference type="EMBL" id="KAJ3587430.1"/>
    </source>
</evidence>
<dbReference type="InterPro" id="IPR006077">
    <property type="entry name" value="Vinculin/catenin"/>
</dbReference>
<dbReference type="Gene3D" id="1.20.120.230">
    <property type="entry name" value="Alpha-catenin/vinculin-like"/>
    <property type="match status" value="1"/>
</dbReference>
<dbReference type="Proteomes" id="UP001148018">
    <property type="component" value="Unassembled WGS sequence"/>
</dbReference>
<dbReference type="GO" id="GO:0098609">
    <property type="term" value="P:cell-cell adhesion"/>
    <property type="evidence" value="ECO:0007669"/>
    <property type="project" value="TreeGrafter"/>
</dbReference>
<dbReference type="GO" id="GO:0016477">
    <property type="term" value="P:cell migration"/>
    <property type="evidence" value="ECO:0007669"/>
    <property type="project" value="TreeGrafter"/>
</dbReference>